<evidence type="ECO:0000313" key="1">
    <source>
        <dbReference type="EMBL" id="CAD2087380.1"/>
    </source>
</evidence>
<gene>
    <name evidence="1" type="ORF">PVBDA_0502410</name>
</gene>
<proteinExistence type="predicted"/>
<dbReference type="AlphaFoldDB" id="A0A6V7RXD4"/>
<protein>
    <submittedName>
        <fullName evidence="1">Uncharacterized protein</fullName>
    </submittedName>
</protein>
<reference evidence="1 2" key="1">
    <citation type="submission" date="2020-08" db="EMBL/GenBank/DDBJ databases">
        <authorList>
            <person name="Ramaprasad A."/>
        </authorList>
    </citation>
    <scope>NUCLEOTIDE SEQUENCE [LARGE SCALE GENOMIC DNA]</scope>
</reference>
<accession>A0A6V7RXD4</accession>
<sequence>MEVPMKGNIQTRMQTKTLTKLYIKNDVANKKNTSLRNKSGNRKIKSKDMRVSKRTVKRYLKSCDGKRGKEKLYVKKIDNSKKKNNKRSFSSNVNIIKEEKSKKKNNNIVNSNNCNDFNNITNTCIYFHNNYNDDKCEKNENIYDSKSEKKKKNNDDTKKDKNYIYNYLQDNGIEIKNDKYIFKYKNTLNKIQTFIFPIYKYGDNLIARNKAIFLKIHMHTCLFCQNGILCNFVENYMI</sequence>
<dbReference type="Proteomes" id="UP000515550">
    <property type="component" value="Chromosome PVBDA_05"/>
</dbReference>
<dbReference type="EMBL" id="LR865383">
    <property type="protein sequence ID" value="CAD2087380.1"/>
    <property type="molecule type" value="Genomic_DNA"/>
</dbReference>
<dbReference type="VEuPathDB" id="PlasmoDB:PVBDA_0502410"/>
<evidence type="ECO:0000313" key="2">
    <source>
        <dbReference type="Proteomes" id="UP000515550"/>
    </source>
</evidence>
<name>A0A6V7RXD4_PLAVN</name>
<organism evidence="1 2">
    <name type="scientific">Plasmodium vinckei brucechwatti</name>
    <dbReference type="NCBI Taxonomy" id="119398"/>
    <lineage>
        <taxon>Eukaryota</taxon>
        <taxon>Sar</taxon>
        <taxon>Alveolata</taxon>
        <taxon>Apicomplexa</taxon>
        <taxon>Aconoidasida</taxon>
        <taxon>Haemosporida</taxon>
        <taxon>Plasmodiidae</taxon>
        <taxon>Plasmodium</taxon>
        <taxon>Plasmodium (Vinckeia)</taxon>
    </lineage>
</organism>